<dbReference type="PANTHER" id="PTHR37325:SF1">
    <property type="entry name" value="OXIDOREDUCTASE 21 KDA SUBUNIT, PUTATIVE (AFU_ORTHOLOGUE AFUA_4G05910)-RELATED"/>
    <property type="match status" value="1"/>
</dbReference>
<dbReference type="CDD" id="cd22849">
    <property type="entry name" value="NuzM"/>
    <property type="match status" value="1"/>
</dbReference>
<sequence length="229" mass="24742">MAQCIRRMSTRDNQTSWEVHNTLFVTMSREMGKAAASAANAIAVSKKYTVQSTGIWERVRRVLAVDPNRSTGVPLNPQFRLPTPGALPPLSYDDPVTLPAADIADNPYWKRDARRNYARQSVVNQGDAAGLLTVGSQAAPKENALQAGEAGEKQLVSLKQEGEERGLAAAFAKDKSTIQGVLGPDGLPPLPAKLNSSSYKLGSGEGYPEQYVPPESLLSNMTMVTDTQW</sequence>
<dbReference type="KEGG" id="trg:TRUGW13939_03522"/>
<name>A0A7H8QR18_TALRU</name>
<evidence type="ECO:0008006" key="3">
    <source>
        <dbReference type="Google" id="ProtNLM"/>
    </source>
</evidence>
<reference evidence="2" key="1">
    <citation type="submission" date="2020-06" db="EMBL/GenBank/DDBJ databases">
        <title>A chromosome-scale genome assembly of Talaromyces rugulosus W13939.</title>
        <authorList>
            <person name="Wang B."/>
            <person name="Guo L."/>
            <person name="Ye K."/>
            <person name="Wang L."/>
        </authorList>
    </citation>
    <scope>NUCLEOTIDE SEQUENCE [LARGE SCALE GENOMIC DNA]</scope>
    <source>
        <strain evidence="2">W13939</strain>
    </source>
</reference>
<proteinExistence type="predicted"/>
<dbReference type="PANTHER" id="PTHR37325">
    <property type="entry name" value="OXIDOREDUCTASE 21 KDA SUBUNIT, PUTATIVE (AFU_ORTHOLOGUE AFUA_4G05910)-RELATED"/>
    <property type="match status" value="1"/>
</dbReference>
<dbReference type="Proteomes" id="UP000509510">
    <property type="component" value="Chromosome II"/>
</dbReference>
<evidence type="ECO:0000313" key="2">
    <source>
        <dbReference type="Proteomes" id="UP000509510"/>
    </source>
</evidence>
<protein>
    <recommendedName>
        <fullName evidence="3">NADH-ubiquinone oxidoreductase 21.3 kDa subunit</fullName>
    </recommendedName>
</protein>
<dbReference type="AlphaFoldDB" id="A0A7H8QR18"/>
<dbReference type="InterPro" id="IPR016813">
    <property type="entry name" value="NADH_Ub_cplx-1_21kDa"/>
</dbReference>
<dbReference type="RefSeq" id="XP_035342595.1">
    <property type="nucleotide sequence ID" value="XM_035486702.1"/>
</dbReference>
<dbReference type="OrthoDB" id="2093493at2759"/>
<accession>A0A7H8QR18</accession>
<evidence type="ECO:0000313" key="1">
    <source>
        <dbReference type="EMBL" id="QKX56417.1"/>
    </source>
</evidence>
<dbReference type="EMBL" id="CP055899">
    <property type="protein sequence ID" value="QKX56417.1"/>
    <property type="molecule type" value="Genomic_DNA"/>
</dbReference>
<keyword evidence="2" id="KW-1185">Reference proteome</keyword>
<dbReference type="GeneID" id="55991025"/>
<organism evidence="1 2">
    <name type="scientific">Talaromyces rugulosus</name>
    <name type="common">Penicillium rugulosum</name>
    <dbReference type="NCBI Taxonomy" id="121627"/>
    <lineage>
        <taxon>Eukaryota</taxon>
        <taxon>Fungi</taxon>
        <taxon>Dikarya</taxon>
        <taxon>Ascomycota</taxon>
        <taxon>Pezizomycotina</taxon>
        <taxon>Eurotiomycetes</taxon>
        <taxon>Eurotiomycetidae</taxon>
        <taxon>Eurotiales</taxon>
        <taxon>Trichocomaceae</taxon>
        <taxon>Talaromyces</taxon>
        <taxon>Talaromyces sect. Islandici</taxon>
    </lineage>
</organism>
<gene>
    <name evidence="1" type="ORF">TRUGW13939_03522</name>
</gene>